<name>A0A9D4LDL8_DREPO</name>
<evidence type="ECO:0000313" key="1">
    <source>
        <dbReference type="EMBL" id="KAH3855056.1"/>
    </source>
</evidence>
<sequence>MNKVVRAVQCLHPEVRDQENLPTIMRELCMALPTIDDTEVINVTDEWKIYRSQTILNDKIYKDKRLVRIDC</sequence>
<organism evidence="1 2">
    <name type="scientific">Dreissena polymorpha</name>
    <name type="common">Zebra mussel</name>
    <name type="synonym">Mytilus polymorpha</name>
    <dbReference type="NCBI Taxonomy" id="45954"/>
    <lineage>
        <taxon>Eukaryota</taxon>
        <taxon>Metazoa</taxon>
        <taxon>Spiralia</taxon>
        <taxon>Lophotrochozoa</taxon>
        <taxon>Mollusca</taxon>
        <taxon>Bivalvia</taxon>
        <taxon>Autobranchia</taxon>
        <taxon>Heteroconchia</taxon>
        <taxon>Euheterodonta</taxon>
        <taxon>Imparidentia</taxon>
        <taxon>Neoheterodontei</taxon>
        <taxon>Myida</taxon>
        <taxon>Dreissenoidea</taxon>
        <taxon>Dreissenidae</taxon>
        <taxon>Dreissena</taxon>
    </lineage>
</organism>
<gene>
    <name evidence="1" type="ORF">DPMN_097616</name>
</gene>
<reference evidence="1" key="2">
    <citation type="submission" date="2020-11" db="EMBL/GenBank/DDBJ databases">
        <authorList>
            <person name="McCartney M.A."/>
            <person name="Auch B."/>
            <person name="Kono T."/>
            <person name="Mallez S."/>
            <person name="Becker A."/>
            <person name="Gohl D.M."/>
            <person name="Silverstein K.A.T."/>
            <person name="Koren S."/>
            <person name="Bechman K.B."/>
            <person name="Herman A."/>
            <person name="Abrahante J.E."/>
            <person name="Garbe J."/>
        </authorList>
    </citation>
    <scope>NUCLEOTIDE SEQUENCE</scope>
    <source>
        <strain evidence="1">Duluth1</strain>
        <tissue evidence="1">Whole animal</tissue>
    </source>
</reference>
<accession>A0A9D4LDL8</accession>
<dbReference type="AlphaFoldDB" id="A0A9D4LDL8"/>
<dbReference type="EMBL" id="JAIWYP010000003">
    <property type="protein sequence ID" value="KAH3855056.1"/>
    <property type="molecule type" value="Genomic_DNA"/>
</dbReference>
<comment type="caution">
    <text evidence="1">The sequence shown here is derived from an EMBL/GenBank/DDBJ whole genome shotgun (WGS) entry which is preliminary data.</text>
</comment>
<dbReference type="Proteomes" id="UP000828390">
    <property type="component" value="Unassembled WGS sequence"/>
</dbReference>
<reference evidence="1" key="1">
    <citation type="journal article" date="2019" name="bioRxiv">
        <title>The Genome of the Zebra Mussel, Dreissena polymorpha: A Resource for Invasive Species Research.</title>
        <authorList>
            <person name="McCartney M.A."/>
            <person name="Auch B."/>
            <person name="Kono T."/>
            <person name="Mallez S."/>
            <person name="Zhang Y."/>
            <person name="Obille A."/>
            <person name="Becker A."/>
            <person name="Abrahante J.E."/>
            <person name="Garbe J."/>
            <person name="Badalamenti J.P."/>
            <person name="Herman A."/>
            <person name="Mangelson H."/>
            <person name="Liachko I."/>
            <person name="Sullivan S."/>
            <person name="Sone E.D."/>
            <person name="Koren S."/>
            <person name="Silverstein K.A.T."/>
            <person name="Beckman K.B."/>
            <person name="Gohl D.M."/>
        </authorList>
    </citation>
    <scope>NUCLEOTIDE SEQUENCE</scope>
    <source>
        <strain evidence="1">Duluth1</strain>
        <tissue evidence="1">Whole animal</tissue>
    </source>
</reference>
<proteinExistence type="predicted"/>
<protein>
    <submittedName>
        <fullName evidence="1">Uncharacterized protein</fullName>
    </submittedName>
</protein>
<keyword evidence="2" id="KW-1185">Reference proteome</keyword>
<evidence type="ECO:0000313" key="2">
    <source>
        <dbReference type="Proteomes" id="UP000828390"/>
    </source>
</evidence>